<accession>A0A7V1GDI8</accession>
<protein>
    <submittedName>
        <fullName evidence="2">GNAT family N-acetyltransferase</fullName>
    </submittedName>
</protein>
<proteinExistence type="predicted"/>
<dbReference type="PROSITE" id="PS51186">
    <property type="entry name" value="GNAT"/>
    <property type="match status" value="1"/>
</dbReference>
<sequence length="151" mass="16943">MIIRKYLEKDWSRICEIHDLARLDELRSASLVDAFLPMEIAAESENLFEYDLFVAEYKGIVAGFIAYDEEEIAWLYVDPALYRIGVGRALVNTVTKASSRTFTIEVLKGNTPALEFYKSSGFTEVGVESGVMPGNEKYEVTVQVLCNAINA</sequence>
<dbReference type="InterPro" id="IPR000182">
    <property type="entry name" value="GNAT_dom"/>
</dbReference>
<name>A0A7V1GDI8_9GAMM</name>
<dbReference type="Proteomes" id="UP000886188">
    <property type="component" value="Unassembled WGS sequence"/>
</dbReference>
<gene>
    <name evidence="2" type="ORF">ENH88_05625</name>
</gene>
<feature type="domain" description="N-acetyltransferase" evidence="1">
    <location>
        <begin position="1"/>
        <end position="143"/>
    </location>
</feature>
<organism evidence="2">
    <name type="scientific">Pseudoalteromonas prydzensis</name>
    <dbReference type="NCBI Taxonomy" id="182141"/>
    <lineage>
        <taxon>Bacteria</taxon>
        <taxon>Pseudomonadati</taxon>
        <taxon>Pseudomonadota</taxon>
        <taxon>Gammaproteobacteria</taxon>
        <taxon>Alteromonadales</taxon>
        <taxon>Pseudoalteromonadaceae</taxon>
        <taxon>Pseudoalteromonas</taxon>
    </lineage>
</organism>
<dbReference type="Pfam" id="PF13508">
    <property type="entry name" value="Acetyltransf_7"/>
    <property type="match status" value="1"/>
</dbReference>
<evidence type="ECO:0000313" key="2">
    <source>
        <dbReference type="EMBL" id="HEA15921.1"/>
    </source>
</evidence>
<dbReference type="GO" id="GO:0016747">
    <property type="term" value="F:acyltransferase activity, transferring groups other than amino-acyl groups"/>
    <property type="evidence" value="ECO:0007669"/>
    <property type="project" value="InterPro"/>
</dbReference>
<evidence type="ECO:0000259" key="1">
    <source>
        <dbReference type="PROSITE" id="PS51186"/>
    </source>
</evidence>
<comment type="caution">
    <text evidence="2">The sequence shown here is derived from an EMBL/GenBank/DDBJ whole genome shotgun (WGS) entry which is preliminary data.</text>
</comment>
<dbReference type="EMBL" id="DRGM01000060">
    <property type="protein sequence ID" value="HEA15921.1"/>
    <property type="molecule type" value="Genomic_DNA"/>
</dbReference>
<dbReference type="CDD" id="cd04301">
    <property type="entry name" value="NAT_SF"/>
    <property type="match status" value="1"/>
</dbReference>
<dbReference type="AlphaFoldDB" id="A0A7V1GDI8"/>
<dbReference type="InterPro" id="IPR016181">
    <property type="entry name" value="Acyl_CoA_acyltransferase"/>
</dbReference>
<dbReference type="RefSeq" id="WP_304180522.1">
    <property type="nucleotide sequence ID" value="NZ_DRGM01000060.1"/>
</dbReference>
<dbReference type="Gene3D" id="3.40.630.30">
    <property type="match status" value="1"/>
</dbReference>
<dbReference type="SUPFAM" id="SSF55729">
    <property type="entry name" value="Acyl-CoA N-acyltransferases (Nat)"/>
    <property type="match status" value="1"/>
</dbReference>
<reference evidence="2" key="1">
    <citation type="journal article" date="2020" name="mSystems">
        <title>Genome- and Community-Level Interaction Insights into Carbon Utilization and Element Cycling Functions of Hydrothermarchaeota in Hydrothermal Sediment.</title>
        <authorList>
            <person name="Zhou Z."/>
            <person name="Liu Y."/>
            <person name="Xu W."/>
            <person name="Pan J."/>
            <person name="Luo Z.H."/>
            <person name="Li M."/>
        </authorList>
    </citation>
    <scope>NUCLEOTIDE SEQUENCE [LARGE SCALE GENOMIC DNA]</scope>
    <source>
        <strain evidence="2">HyVt-346</strain>
    </source>
</reference>